<protein>
    <submittedName>
        <fullName evidence="1">Phosphonate C-P lyase system protein PhnG</fullName>
    </submittedName>
</protein>
<dbReference type="Proteomes" id="UP000596248">
    <property type="component" value="Chromosome"/>
</dbReference>
<dbReference type="RefSeq" id="WP_203356066.1">
    <property type="nucleotide sequence ID" value="NZ_CP069127.1"/>
</dbReference>
<evidence type="ECO:0000313" key="2">
    <source>
        <dbReference type="Proteomes" id="UP000596248"/>
    </source>
</evidence>
<dbReference type="GO" id="GO:0016829">
    <property type="term" value="F:lyase activity"/>
    <property type="evidence" value="ECO:0007669"/>
    <property type="project" value="UniProtKB-KW"/>
</dbReference>
<proteinExistence type="predicted"/>
<organism evidence="1 2">
    <name type="scientific">Brevibacillus choshinensis</name>
    <dbReference type="NCBI Taxonomy" id="54911"/>
    <lineage>
        <taxon>Bacteria</taxon>
        <taxon>Bacillati</taxon>
        <taxon>Bacillota</taxon>
        <taxon>Bacilli</taxon>
        <taxon>Bacillales</taxon>
        <taxon>Paenibacillaceae</taxon>
        <taxon>Brevibacillus</taxon>
    </lineage>
</organism>
<accession>A0ABX7FU23</accession>
<sequence>MKRKRRTEILINGSRELAAQLAEEIIERYDVKTIEVPNQGLVMVKVRETAQKSLFYLGEVLVTECKVQINGSIGLGILHSHDRERAYQLAVIDAAYEAGLKETADWTERLIHEEAECHKRRLADQSGVLKTKVSFETMDEE</sequence>
<evidence type="ECO:0000313" key="1">
    <source>
        <dbReference type="EMBL" id="QRG69069.1"/>
    </source>
</evidence>
<keyword evidence="1" id="KW-0456">Lyase</keyword>
<gene>
    <name evidence="1" type="primary">phnG</name>
    <name evidence="1" type="ORF">JNE38_08005</name>
</gene>
<reference evidence="1 2" key="1">
    <citation type="submission" date="2021-01" db="EMBL/GenBank/DDBJ databases">
        <title>Identification of strong promoters based on the transcriptome of Brevibacillus choshinensis.</title>
        <authorList>
            <person name="Yao D."/>
            <person name="Zhang K."/>
            <person name="Wu J."/>
        </authorList>
    </citation>
    <scope>NUCLEOTIDE SEQUENCE [LARGE SCALE GENOMIC DNA]</scope>
    <source>
        <strain evidence="1 2">HPD31-SP3</strain>
    </source>
</reference>
<dbReference type="Pfam" id="PF06754">
    <property type="entry name" value="PhnG"/>
    <property type="match status" value="1"/>
</dbReference>
<keyword evidence="2" id="KW-1185">Reference proteome</keyword>
<dbReference type="NCBIfam" id="TIGR03293">
    <property type="entry name" value="PhnG_redo"/>
    <property type="match status" value="1"/>
</dbReference>
<dbReference type="InterPro" id="IPR009609">
    <property type="entry name" value="Phosphonate_metab_PhnG"/>
</dbReference>
<dbReference type="EMBL" id="CP069127">
    <property type="protein sequence ID" value="QRG69069.1"/>
    <property type="molecule type" value="Genomic_DNA"/>
</dbReference>
<name>A0ABX7FU23_BRECH</name>